<dbReference type="Pfam" id="PF08423">
    <property type="entry name" value="Rad51"/>
    <property type="match status" value="1"/>
</dbReference>
<dbReference type="EMBL" id="JBCAWK010000002">
    <property type="protein sequence ID" value="KAK8865755.1"/>
    <property type="molecule type" value="Genomic_DNA"/>
</dbReference>
<reference evidence="5 6" key="1">
    <citation type="journal article" date="2024" name="bioRxiv">
        <title>Comparative genomics of Cryptococcus and Kwoniella reveals pathogenesis evolution and contrasting karyotype dynamics via intercentromeric recombination or chromosome fusion.</title>
        <authorList>
            <person name="Coelho M.A."/>
            <person name="David-Palma M."/>
            <person name="Shea T."/>
            <person name="Bowers K."/>
            <person name="McGinley-Smith S."/>
            <person name="Mohammad A.W."/>
            <person name="Gnirke A."/>
            <person name="Yurkov A.M."/>
            <person name="Nowrousian M."/>
            <person name="Sun S."/>
            <person name="Cuomo C.A."/>
            <person name="Heitman J."/>
        </authorList>
    </citation>
    <scope>NUCLEOTIDE SEQUENCE [LARGE SCALE GENOMIC DNA]</scope>
    <source>
        <strain evidence="5 6">CBS 13917</strain>
    </source>
</reference>
<protein>
    <recommendedName>
        <fullName evidence="4">Rad51-like C-terminal domain-containing protein</fullName>
    </recommendedName>
</protein>
<dbReference type="Gene3D" id="3.40.50.300">
    <property type="entry name" value="P-loop containing nucleotide triphosphate hydrolases"/>
    <property type="match status" value="1"/>
</dbReference>
<evidence type="ECO:0000259" key="4">
    <source>
        <dbReference type="Pfam" id="PF08423"/>
    </source>
</evidence>
<feature type="region of interest" description="Disordered" evidence="3">
    <location>
        <begin position="352"/>
        <end position="373"/>
    </location>
</feature>
<dbReference type="KEGG" id="kne:92178161"/>
<dbReference type="InterPro" id="IPR051988">
    <property type="entry name" value="HRR_RAD51_Paralog"/>
</dbReference>
<dbReference type="InterPro" id="IPR013632">
    <property type="entry name" value="Rad51_C"/>
</dbReference>
<dbReference type="Proteomes" id="UP001388673">
    <property type="component" value="Unassembled WGS sequence"/>
</dbReference>
<comment type="caution">
    <text evidence="5">The sequence shown here is derived from an EMBL/GenBank/DDBJ whole genome shotgun (WGS) entry which is preliminary data.</text>
</comment>
<dbReference type="GO" id="GO:0005815">
    <property type="term" value="C:microtubule organizing center"/>
    <property type="evidence" value="ECO:0007669"/>
    <property type="project" value="TreeGrafter"/>
</dbReference>
<dbReference type="GO" id="GO:0008094">
    <property type="term" value="F:ATP-dependent activity, acting on DNA"/>
    <property type="evidence" value="ECO:0007669"/>
    <property type="project" value="TreeGrafter"/>
</dbReference>
<dbReference type="GO" id="GO:0007131">
    <property type="term" value="P:reciprocal meiotic recombination"/>
    <property type="evidence" value="ECO:0007669"/>
    <property type="project" value="TreeGrafter"/>
</dbReference>
<proteinExistence type="predicted"/>
<dbReference type="GO" id="GO:0042148">
    <property type="term" value="P:DNA strand invasion"/>
    <property type="evidence" value="ECO:0007669"/>
    <property type="project" value="TreeGrafter"/>
</dbReference>
<dbReference type="GO" id="GO:0033063">
    <property type="term" value="C:Rad51B-Rad51C-Rad51D-XRCC2 complex"/>
    <property type="evidence" value="ECO:0007669"/>
    <property type="project" value="TreeGrafter"/>
</dbReference>
<accession>A0AAW0Z4C8</accession>
<dbReference type="GO" id="GO:0000400">
    <property type="term" value="F:four-way junction DNA binding"/>
    <property type="evidence" value="ECO:0007669"/>
    <property type="project" value="TreeGrafter"/>
</dbReference>
<dbReference type="PANTHER" id="PTHR46457:SF1">
    <property type="entry name" value="DNA REPAIR PROTEIN RAD51 HOMOLOG 4"/>
    <property type="match status" value="1"/>
</dbReference>
<dbReference type="GeneID" id="92178161"/>
<evidence type="ECO:0000256" key="3">
    <source>
        <dbReference type="SAM" id="MobiDB-lite"/>
    </source>
</evidence>
<evidence type="ECO:0000313" key="6">
    <source>
        <dbReference type="Proteomes" id="UP001388673"/>
    </source>
</evidence>
<dbReference type="RefSeq" id="XP_066805234.1">
    <property type="nucleotide sequence ID" value="XM_066944033.1"/>
</dbReference>
<dbReference type="GO" id="GO:0000724">
    <property type="term" value="P:double-strand break repair via homologous recombination"/>
    <property type="evidence" value="ECO:0007669"/>
    <property type="project" value="TreeGrafter"/>
</dbReference>
<evidence type="ECO:0000313" key="5">
    <source>
        <dbReference type="EMBL" id="KAK8865755.1"/>
    </source>
</evidence>
<keyword evidence="2" id="KW-0539">Nucleus</keyword>
<dbReference type="GO" id="GO:0000723">
    <property type="term" value="P:telomere maintenance"/>
    <property type="evidence" value="ECO:0007669"/>
    <property type="project" value="TreeGrafter"/>
</dbReference>
<dbReference type="AlphaFoldDB" id="A0AAW0Z4C8"/>
<gene>
    <name evidence="5" type="ORF">IAR55_000902</name>
</gene>
<comment type="subcellular location">
    <subcellularLocation>
        <location evidence="1">Nucleus</location>
    </subcellularLocation>
</comment>
<dbReference type="SUPFAM" id="SSF52540">
    <property type="entry name" value="P-loop containing nucleoside triphosphate hydrolases"/>
    <property type="match status" value="1"/>
</dbReference>
<dbReference type="PANTHER" id="PTHR46457">
    <property type="entry name" value="DNA REPAIR PROTEIN RAD51 HOMOLOG 4"/>
    <property type="match status" value="1"/>
</dbReference>
<sequence>MLLKRISDSLPPKLATLIPELESAGVRTTESLLFTPPLTVLNLIPSLTATQLDHLTSHILKLTAPPPSRGDHVKAIDTVWAGFGVSGLDELVEGPGGEGGLILEIAGPRKVGKSLLAQHAALRILASDMEASCRWIDTEGSFAPERARTILESWGVEEPKTILARMVVIPCFRLEAVFDAVAELKESIGNEQSDRPSTKVLVIDTIYTHFKDLLMNTSAQGHADLITLMEDVASVTYSRGMSSIITNSTALSQPTNPVSVFNRVDIKPALGTSFTYCTDITLLVQETGRVFGMLDEEERQRIRMQPGLRGMVEVIRSRISTTGNWAVFETDGTRLYDVLPPHEVDERTTRISAGLPTGPARPIHGSLAQTMIP</sequence>
<dbReference type="InterPro" id="IPR027417">
    <property type="entry name" value="P-loop_NTPase"/>
</dbReference>
<keyword evidence="6" id="KW-1185">Reference proteome</keyword>
<feature type="domain" description="Rad51-like C-terminal" evidence="4">
    <location>
        <begin position="84"/>
        <end position="285"/>
    </location>
</feature>
<dbReference type="GO" id="GO:0003697">
    <property type="term" value="F:single-stranded DNA binding"/>
    <property type="evidence" value="ECO:0007669"/>
    <property type="project" value="TreeGrafter"/>
</dbReference>
<organism evidence="5 6">
    <name type="scientific">Kwoniella newhampshirensis</name>
    <dbReference type="NCBI Taxonomy" id="1651941"/>
    <lineage>
        <taxon>Eukaryota</taxon>
        <taxon>Fungi</taxon>
        <taxon>Dikarya</taxon>
        <taxon>Basidiomycota</taxon>
        <taxon>Agaricomycotina</taxon>
        <taxon>Tremellomycetes</taxon>
        <taxon>Tremellales</taxon>
        <taxon>Cryptococcaceae</taxon>
        <taxon>Kwoniella</taxon>
    </lineage>
</organism>
<name>A0AAW0Z4C8_9TREE</name>
<dbReference type="GO" id="GO:0005657">
    <property type="term" value="C:replication fork"/>
    <property type="evidence" value="ECO:0007669"/>
    <property type="project" value="TreeGrafter"/>
</dbReference>
<evidence type="ECO:0000256" key="2">
    <source>
        <dbReference type="ARBA" id="ARBA00023242"/>
    </source>
</evidence>
<evidence type="ECO:0000256" key="1">
    <source>
        <dbReference type="ARBA" id="ARBA00004123"/>
    </source>
</evidence>